<comment type="similarity">
    <text evidence="3">Belongs to the ustYa family.</text>
</comment>
<organism evidence="5 6">
    <name type="scientific">Aspergillus sydowii CBS 593.65</name>
    <dbReference type="NCBI Taxonomy" id="1036612"/>
    <lineage>
        <taxon>Eukaryota</taxon>
        <taxon>Fungi</taxon>
        <taxon>Dikarya</taxon>
        <taxon>Ascomycota</taxon>
        <taxon>Pezizomycotina</taxon>
        <taxon>Eurotiomycetes</taxon>
        <taxon>Eurotiomycetidae</taxon>
        <taxon>Eurotiales</taxon>
        <taxon>Aspergillaceae</taxon>
        <taxon>Aspergillus</taxon>
        <taxon>Aspergillus subgen. Nidulantes</taxon>
    </lineage>
</organism>
<dbReference type="EMBL" id="KV878593">
    <property type="protein sequence ID" value="OJJ55176.1"/>
    <property type="molecule type" value="Genomic_DNA"/>
</dbReference>
<dbReference type="PANTHER" id="PTHR33365:SF11">
    <property type="entry name" value="TAT PATHWAY SIGNAL SEQUENCE"/>
    <property type="match status" value="1"/>
</dbReference>
<dbReference type="InterPro" id="IPR021765">
    <property type="entry name" value="UstYa-like"/>
</dbReference>
<name>A0A1L9T6X6_9EURO</name>
<evidence type="ECO:0000313" key="6">
    <source>
        <dbReference type="Proteomes" id="UP000184356"/>
    </source>
</evidence>
<dbReference type="GO" id="GO:0016491">
    <property type="term" value="F:oxidoreductase activity"/>
    <property type="evidence" value="ECO:0007669"/>
    <property type="project" value="UniProtKB-KW"/>
</dbReference>
<evidence type="ECO:0000256" key="1">
    <source>
        <dbReference type="ARBA" id="ARBA00004685"/>
    </source>
</evidence>
<dbReference type="Pfam" id="PF11807">
    <property type="entry name" value="UstYa"/>
    <property type="match status" value="1"/>
</dbReference>
<keyword evidence="4" id="KW-0812">Transmembrane</keyword>
<dbReference type="Proteomes" id="UP000184356">
    <property type="component" value="Unassembled WGS sequence"/>
</dbReference>
<proteinExistence type="inferred from homology"/>
<protein>
    <submittedName>
        <fullName evidence="5">Uncharacterized protein</fullName>
    </submittedName>
</protein>
<evidence type="ECO:0000313" key="5">
    <source>
        <dbReference type="EMBL" id="OJJ55176.1"/>
    </source>
</evidence>
<sequence>MKYTRLPTLPVSSEPDASAENRISTIYKIVAATALFSLGLFLGVVFDKAVGGNRAPVAHCGENGSINIFSDGTIPQVCLPSRVEQRIRHYPEFEAPPPPEGGSEPVWDALIPDGLGYIVHPDLSPNNASVVAVFHQLHCLYLIRRAYYTSIPDTQGEDFDTGIERHPHVGHCFDYLRQSFLCSADSSLEPTDERVNGNPKWGFDKQCRDYEDVKRWAEKWRAFDIEGSFVPFHLEHGVQDGN</sequence>
<reference evidence="6" key="1">
    <citation type="journal article" date="2017" name="Genome Biol.">
        <title>Comparative genomics reveals high biological diversity and specific adaptations in the industrially and medically important fungal genus Aspergillus.</title>
        <authorList>
            <person name="de Vries R.P."/>
            <person name="Riley R."/>
            <person name="Wiebenga A."/>
            <person name="Aguilar-Osorio G."/>
            <person name="Amillis S."/>
            <person name="Uchima C.A."/>
            <person name="Anderluh G."/>
            <person name="Asadollahi M."/>
            <person name="Askin M."/>
            <person name="Barry K."/>
            <person name="Battaglia E."/>
            <person name="Bayram O."/>
            <person name="Benocci T."/>
            <person name="Braus-Stromeyer S.A."/>
            <person name="Caldana C."/>
            <person name="Canovas D."/>
            <person name="Cerqueira G.C."/>
            <person name="Chen F."/>
            <person name="Chen W."/>
            <person name="Choi C."/>
            <person name="Clum A."/>
            <person name="Dos Santos R.A."/>
            <person name="Damasio A.R."/>
            <person name="Diallinas G."/>
            <person name="Emri T."/>
            <person name="Fekete E."/>
            <person name="Flipphi M."/>
            <person name="Freyberg S."/>
            <person name="Gallo A."/>
            <person name="Gournas C."/>
            <person name="Habgood R."/>
            <person name="Hainaut M."/>
            <person name="Harispe M.L."/>
            <person name="Henrissat B."/>
            <person name="Hilden K.S."/>
            <person name="Hope R."/>
            <person name="Hossain A."/>
            <person name="Karabika E."/>
            <person name="Karaffa L."/>
            <person name="Karanyi Z."/>
            <person name="Krasevec N."/>
            <person name="Kuo A."/>
            <person name="Kusch H."/>
            <person name="LaButti K."/>
            <person name="Lagendijk E.L."/>
            <person name="Lapidus A."/>
            <person name="Levasseur A."/>
            <person name="Lindquist E."/>
            <person name="Lipzen A."/>
            <person name="Logrieco A.F."/>
            <person name="MacCabe A."/>
            <person name="Maekelae M.R."/>
            <person name="Malavazi I."/>
            <person name="Melin P."/>
            <person name="Meyer V."/>
            <person name="Mielnichuk N."/>
            <person name="Miskei M."/>
            <person name="Molnar A.P."/>
            <person name="Mule G."/>
            <person name="Ngan C.Y."/>
            <person name="Orejas M."/>
            <person name="Orosz E."/>
            <person name="Ouedraogo J.P."/>
            <person name="Overkamp K.M."/>
            <person name="Park H.-S."/>
            <person name="Perrone G."/>
            <person name="Piumi F."/>
            <person name="Punt P.J."/>
            <person name="Ram A.F."/>
            <person name="Ramon A."/>
            <person name="Rauscher S."/>
            <person name="Record E."/>
            <person name="Riano-Pachon D.M."/>
            <person name="Robert V."/>
            <person name="Roehrig J."/>
            <person name="Ruller R."/>
            <person name="Salamov A."/>
            <person name="Salih N.S."/>
            <person name="Samson R.A."/>
            <person name="Sandor E."/>
            <person name="Sanguinetti M."/>
            <person name="Schuetze T."/>
            <person name="Sepcic K."/>
            <person name="Shelest E."/>
            <person name="Sherlock G."/>
            <person name="Sophianopoulou V."/>
            <person name="Squina F.M."/>
            <person name="Sun H."/>
            <person name="Susca A."/>
            <person name="Todd R.B."/>
            <person name="Tsang A."/>
            <person name="Unkles S.E."/>
            <person name="van de Wiele N."/>
            <person name="van Rossen-Uffink D."/>
            <person name="Oliveira J.V."/>
            <person name="Vesth T.C."/>
            <person name="Visser J."/>
            <person name="Yu J.-H."/>
            <person name="Zhou M."/>
            <person name="Andersen M.R."/>
            <person name="Archer D.B."/>
            <person name="Baker S.E."/>
            <person name="Benoit I."/>
            <person name="Brakhage A.A."/>
            <person name="Braus G.H."/>
            <person name="Fischer R."/>
            <person name="Frisvad J.C."/>
            <person name="Goldman G.H."/>
            <person name="Houbraken J."/>
            <person name="Oakley B."/>
            <person name="Pocsi I."/>
            <person name="Scazzocchio C."/>
            <person name="Seiboth B."/>
            <person name="vanKuyk P.A."/>
            <person name="Wortman J."/>
            <person name="Dyer P.S."/>
            <person name="Grigoriev I.V."/>
        </authorList>
    </citation>
    <scope>NUCLEOTIDE SEQUENCE [LARGE SCALE GENOMIC DNA]</scope>
    <source>
        <strain evidence="6">CBS 593.65</strain>
    </source>
</reference>
<dbReference type="OrthoDB" id="4482539at2759"/>
<dbReference type="PANTHER" id="PTHR33365">
    <property type="entry name" value="YALI0B05434P"/>
    <property type="match status" value="1"/>
</dbReference>
<dbReference type="AlphaFoldDB" id="A0A1L9T6X6"/>
<dbReference type="GO" id="GO:0043386">
    <property type="term" value="P:mycotoxin biosynthetic process"/>
    <property type="evidence" value="ECO:0007669"/>
    <property type="project" value="InterPro"/>
</dbReference>
<comment type="pathway">
    <text evidence="1">Mycotoxin biosynthesis.</text>
</comment>
<dbReference type="RefSeq" id="XP_040698982.1">
    <property type="nucleotide sequence ID" value="XM_040852795.1"/>
</dbReference>
<evidence type="ECO:0000256" key="4">
    <source>
        <dbReference type="SAM" id="Phobius"/>
    </source>
</evidence>
<dbReference type="VEuPathDB" id="FungiDB:ASPSYDRAFT_93188"/>
<dbReference type="STRING" id="1036612.A0A1L9T6X6"/>
<keyword evidence="4" id="KW-1133">Transmembrane helix</keyword>
<evidence type="ECO:0000256" key="3">
    <source>
        <dbReference type="ARBA" id="ARBA00035112"/>
    </source>
</evidence>
<feature type="transmembrane region" description="Helical" evidence="4">
    <location>
        <begin position="26"/>
        <end position="46"/>
    </location>
</feature>
<evidence type="ECO:0000256" key="2">
    <source>
        <dbReference type="ARBA" id="ARBA00023002"/>
    </source>
</evidence>
<dbReference type="GeneID" id="63768868"/>
<gene>
    <name evidence="5" type="ORF">ASPSYDRAFT_93188</name>
</gene>
<accession>A0A1L9T6X6</accession>
<keyword evidence="4" id="KW-0472">Membrane</keyword>
<keyword evidence="2" id="KW-0560">Oxidoreductase</keyword>
<keyword evidence="6" id="KW-1185">Reference proteome</keyword>